<evidence type="ECO:0000313" key="2">
    <source>
        <dbReference type="EMBL" id="MFC3301881.1"/>
    </source>
</evidence>
<keyword evidence="1" id="KW-1133">Transmembrane helix</keyword>
<protein>
    <recommendedName>
        <fullName evidence="4">Yip1 domain-containing protein</fullName>
    </recommendedName>
</protein>
<evidence type="ECO:0000256" key="1">
    <source>
        <dbReference type="SAM" id="Phobius"/>
    </source>
</evidence>
<evidence type="ECO:0008006" key="4">
    <source>
        <dbReference type="Google" id="ProtNLM"/>
    </source>
</evidence>
<evidence type="ECO:0000313" key="3">
    <source>
        <dbReference type="Proteomes" id="UP001595607"/>
    </source>
</evidence>
<dbReference type="Proteomes" id="UP001595607">
    <property type="component" value="Unassembled WGS sequence"/>
</dbReference>
<dbReference type="RefSeq" id="WP_189573710.1">
    <property type="nucleotide sequence ID" value="NZ_BMXU01000001.1"/>
</dbReference>
<feature type="transmembrane region" description="Helical" evidence="1">
    <location>
        <begin position="143"/>
        <end position="163"/>
    </location>
</feature>
<accession>A0ABV7MC10</accession>
<feature type="transmembrane region" description="Helical" evidence="1">
    <location>
        <begin position="209"/>
        <end position="228"/>
    </location>
</feature>
<dbReference type="EMBL" id="JBHRVA010000002">
    <property type="protein sequence ID" value="MFC3301881.1"/>
    <property type="molecule type" value="Genomic_DNA"/>
</dbReference>
<feature type="transmembrane region" description="Helical" evidence="1">
    <location>
        <begin position="183"/>
        <end position="200"/>
    </location>
</feature>
<feature type="transmembrane region" description="Helical" evidence="1">
    <location>
        <begin position="114"/>
        <end position="136"/>
    </location>
</feature>
<keyword evidence="3" id="KW-1185">Reference proteome</keyword>
<comment type="caution">
    <text evidence="2">The sequence shown here is derived from an EMBL/GenBank/DDBJ whole genome shotgun (WGS) entry which is preliminary data.</text>
</comment>
<gene>
    <name evidence="2" type="ORF">ACFONP_03975</name>
</gene>
<name>A0ABV7MC10_9PROT</name>
<feature type="transmembrane region" description="Helical" evidence="1">
    <location>
        <begin position="23"/>
        <end position="43"/>
    </location>
</feature>
<keyword evidence="1" id="KW-0472">Membrane</keyword>
<sequence>MLPDEPEMEDGGRRTLGVIDGTATQLALAALMLLPTALACIFWPRALGRMIPAIEPEGRRGICLAPGAFFLISVLTSLLLAATFLADSGGAMARVGTEIGSAASEGEVWQVAALLFPLFLGATSIGLFALVAGMLARVPDWSIVAAVRSGFYAVFTVGFGVTIAEPFSRLFGDGGANGVVEPVVAIVGGLMIAWFFGALLSQKAGWPRALTTGAITGIPVSLIVLAGYS</sequence>
<reference evidence="3" key="1">
    <citation type="journal article" date="2019" name="Int. J. Syst. Evol. Microbiol.">
        <title>The Global Catalogue of Microorganisms (GCM) 10K type strain sequencing project: providing services to taxonomists for standard genome sequencing and annotation.</title>
        <authorList>
            <consortium name="The Broad Institute Genomics Platform"/>
            <consortium name="The Broad Institute Genome Sequencing Center for Infectious Disease"/>
            <person name="Wu L."/>
            <person name="Ma J."/>
        </authorList>
    </citation>
    <scope>NUCLEOTIDE SEQUENCE [LARGE SCALE GENOMIC DNA]</scope>
    <source>
        <strain evidence="3">KCTC 22245</strain>
    </source>
</reference>
<proteinExistence type="predicted"/>
<organism evidence="2 3">
    <name type="scientific">Parvularcula lutaonensis</name>
    <dbReference type="NCBI Taxonomy" id="491923"/>
    <lineage>
        <taxon>Bacteria</taxon>
        <taxon>Pseudomonadati</taxon>
        <taxon>Pseudomonadota</taxon>
        <taxon>Alphaproteobacteria</taxon>
        <taxon>Parvularculales</taxon>
        <taxon>Parvularculaceae</taxon>
        <taxon>Parvularcula</taxon>
    </lineage>
</organism>
<keyword evidence="1" id="KW-0812">Transmembrane</keyword>
<feature type="transmembrane region" description="Helical" evidence="1">
    <location>
        <begin position="64"/>
        <end position="86"/>
    </location>
</feature>